<feature type="region of interest" description="Disordered" evidence="1">
    <location>
        <begin position="1"/>
        <end position="100"/>
    </location>
</feature>
<organism evidence="2 3">
    <name type="scientific">Cephalotrichum gorgonifer</name>
    <dbReference type="NCBI Taxonomy" id="2041049"/>
    <lineage>
        <taxon>Eukaryota</taxon>
        <taxon>Fungi</taxon>
        <taxon>Dikarya</taxon>
        <taxon>Ascomycota</taxon>
        <taxon>Pezizomycotina</taxon>
        <taxon>Sordariomycetes</taxon>
        <taxon>Hypocreomycetidae</taxon>
        <taxon>Microascales</taxon>
        <taxon>Microascaceae</taxon>
        <taxon>Cephalotrichum</taxon>
    </lineage>
</organism>
<sequence length="311" mass="34176">MAPRWGSSISRGSSSPQNRVMKPPHTRSTKSLQDRRSTGQVVVDGSSAMPKTPTPILETPMLDRDSSGIESGPGSGPPKRALPSSRLHPSGGSIPIDADEEWRYREGAKLYRDHFFGSTRNRSQTHRRSAIASIELNEPPQYFDIDASQGAGEMTPNTTTISTRTPEVAYPHPRLPRPPHDQAATTRVGPALDDGIIPDRPRPALGSRYVDSSRGTMSRGQGEGTTRDLGTVATYSYPRPEKSGWPPPGKAPKDSMEDMNMVRRNLEEMEEKLRAATKRRIREVSASLDASPTKERPEERLEQEAITSSAN</sequence>
<protein>
    <submittedName>
        <fullName evidence="2">Uncharacterized protein</fullName>
    </submittedName>
</protein>
<accession>A0AAE8MVB5</accession>
<feature type="compositionally biased region" description="Low complexity" evidence="1">
    <location>
        <begin position="1"/>
        <end position="15"/>
    </location>
</feature>
<reference evidence="2" key="1">
    <citation type="submission" date="2018-03" db="EMBL/GenBank/DDBJ databases">
        <authorList>
            <person name="Guldener U."/>
        </authorList>
    </citation>
    <scope>NUCLEOTIDE SEQUENCE</scope>
</reference>
<feature type="compositionally biased region" description="Basic and acidic residues" evidence="1">
    <location>
        <begin position="292"/>
        <end position="303"/>
    </location>
</feature>
<gene>
    <name evidence="2" type="ORF">DNG_02783</name>
</gene>
<name>A0AAE8MVB5_9PEZI</name>
<evidence type="ECO:0000313" key="2">
    <source>
        <dbReference type="EMBL" id="SPN99931.1"/>
    </source>
</evidence>
<dbReference type="AlphaFoldDB" id="A0AAE8MVB5"/>
<comment type="caution">
    <text evidence="2">The sequence shown here is derived from an EMBL/GenBank/DDBJ whole genome shotgun (WGS) entry which is preliminary data.</text>
</comment>
<dbReference type="EMBL" id="ONZQ02000003">
    <property type="protein sequence ID" value="SPN99931.1"/>
    <property type="molecule type" value="Genomic_DNA"/>
</dbReference>
<dbReference type="Proteomes" id="UP001187682">
    <property type="component" value="Unassembled WGS sequence"/>
</dbReference>
<evidence type="ECO:0000256" key="1">
    <source>
        <dbReference type="SAM" id="MobiDB-lite"/>
    </source>
</evidence>
<feature type="region of interest" description="Disordered" evidence="1">
    <location>
        <begin position="141"/>
        <end position="258"/>
    </location>
</feature>
<keyword evidence="3" id="KW-1185">Reference proteome</keyword>
<feature type="region of interest" description="Disordered" evidence="1">
    <location>
        <begin position="277"/>
        <end position="311"/>
    </location>
</feature>
<proteinExistence type="predicted"/>
<feature type="compositionally biased region" description="Low complexity" evidence="1">
    <location>
        <begin position="155"/>
        <end position="165"/>
    </location>
</feature>
<evidence type="ECO:0000313" key="3">
    <source>
        <dbReference type="Proteomes" id="UP001187682"/>
    </source>
</evidence>